<comment type="function">
    <text evidence="5">Maintains stem cell potency. Increases STAT3 phosphorylation and controls ERK phosphorylation. May act as a scaffold, increasing STAT3 recruitment onto endosomes.</text>
</comment>
<accession>A0A8D0HPT3</accession>
<keyword evidence="10" id="KW-1185">Reference proteome</keyword>
<evidence type="ECO:0000259" key="8">
    <source>
        <dbReference type="Pfam" id="PF07051"/>
    </source>
</evidence>
<dbReference type="InterPro" id="IPR040187">
    <property type="entry name" value="OCAD1/2"/>
</dbReference>
<name>A0A8D0HPT3_SPHPU</name>
<comment type="similarity">
    <text evidence="3 5">Belongs to the OCIAD1 family.</text>
</comment>
<keyword evidence="7" id="KW-0472">Membrane</keyword>
<organism evidence="9 10">
    <name type="scientific">Sphenodon punctatus</name>
    <name type="common">Tuatara</name>
    <name type="synonym">Hatteria punctata</name>
    <dbReference type="NCBI Taxonomy" id="8508"/>
    <lineage>
        <taxon>Eukaryota</taxon>
        <taxon>Metazoa</taxon>
        <taxon>Chordata</taxon>
        <taxon>Craniata</taxon>
        <taxon>Vertebrata</taxon>
        <taxon>Euteleostomi</taxon>
        <taxon>Lepidosauria</taxon>
        <taxon>Sphenodontia</taxon>
        <taxon>Sphenodontidae</taxon>
        <taxon>Sphenodon</taxon>
    </lineage>
</organism>
<feature type="region of interest" description="Disordered" evidence="6">
    <location>
        <begin position="205"/>
        <end position="242"/>
    </location>
</feature>
<dbReference type="PANTHER" id="PTHR13336">
    <property type="entry name" value="OVARIAN CARCINOMA IMMUNOREACTIVE ANTIGEN"/>
    <property type="match status" value="1"/>
</dbReference>
<reference evidence="9" key="2">
    <citation type="submission" date="2025-09" db="UniProtKB">
        <authorList>
            <consortium name="Ensembl"/>
        </authorList>
    </citation>
    <scope>IDENTIFICATION</scope>
</reference>
<feature type="region of interest" description="Disordered" evidence="6">
    <location>
        <begin position="130"/>
        <end position="149"/>
    </location>
</feature>
<keyword evidence="7" id="KW-0812">Transmembrane</keyword>
<dbReference type="GO" id="GO:0005768">
    <property type="term" value="C:endosome"/>
    <property type="evidence" value="ECO:0007669"/>
    <property type="project" value="UniProtKB-SubCell"/>
</dbReference>
<keyword evidence="7" id="KW-1133">Transmembrane helix</keyword>
<keyword evidence="2 5" id="KW-0967">Endosome</keyword>
<dbReference type="Pfam" id="PF07051">
    <property type="entry name" value="OCIA"/>
    <property type="match status" value="1"/>
</dbReference>
<dbReference type="AlphaFoldDB" id="A0A8D0HPT3"/>
<evidence type="ECO:0000256" key="6">
    <source>
        <dbReference type="SAM" id="MobiDB-lite"/>
    </source>
</evidence>
<dbReference type="GO" id="GO:2000736">
    <property type="term" value="P:regulation of stem cell differentiation"/>
    <property type="evidence" value="ECO:0007669"/>
    <property type="project" value="UniProtKB-UniRule"/>
</dbReference>
<dbReference type="GeneTree" id="ENSGT00530000063690"/>
<evidence type="ECO:0000256" key="2">
    <source>
        <dbReference type="ARBA" id="ARBA00022753"/>
    </source>
</evidence>
<feature type="domain" description="OCIA" evidence="8">
    <location>
        <begin position="12"/>
        <end position="97"/>
    </location>
</feature>
<evidence type="ECO:0000313" key="9">
    <source>
        <dbReference type="Ensembl" id="ENSSPUP00000022365.1"/>
    </source>
</evidence>
<feature type="compositionally biased region" description="Polar residues" evidence="6">
    <location>
        <begin position="103"/>
        <end position="118"/>
    </location>
</feature>
<proteinExistence type="inferred from homology"/>
<reference evidence="9" key="1">
    <citation type="submission" date="2025-08" db="UniProtKB">
        <authorList>
            <consortium name="Ensembl"/>
        </authorList>
    </citation>
    <scope>IDENTIFICATION</scope>
</reference>
<dbReference type="PANTHER" id="PTHR13336:SF4">
    <property type="entry name" value="OCIA DOMAIN-CONTAINING PROTEIN 1"/>
    <property type="match status" value="1"/>
</dbReference>
<evidence type="ECO:0000256" key="5">
    <source>
        <dbReference type="RuleBase" id="RU369066"/>
    </source>
</evidence>
<evidence type="ECO:0000256" key="1">
    <source>
        <dbReference type="ARBA" id="ARBA00004177"/>
    </source>
</evidence>
<dbReference type="InterPro" id="IPR009764">
    <property type="entry name" value="OCIA_dom"/>
</dbReference>
<evidence type="ECO:0000313" key="10">
    <source>
        <dbReference type="Proteomes" id="UP000694392"/>
    </source>
</evidence>
<protein>
    <recommendedName>
        <fullName evidence="4 5">OCIA domain-containing protein 1</fullName>
    </recommendedName>
</protein>
<comment type="subcellular location">
    <subcellularLocation>
        <location evidence="1 5">Endosome</location>
    </subcellularLocation>
</comment>
<sequence length="242" mass="27092">MDRRHQNVLGSDYVPTEEEKRIFRECKEECFWYRSMPLSVVSMIATQVLLNKGFLTARSRLGFFSKVAFAGFIGFAFGKVSYIPVCMEKLKKLENSPIGELLQQKSRTHPPNSSTQKSESLDVPSWFPSKAAPTAEAPSSSAYSDDNSTVDRSFSKVQVIPFSSSMNESTPTGITDIPQEPAILTDETPKKKGVTYEELRSRNRGMYEVPLTQKADIPVKPSQEGTTKKAVKVNKYGDAWED</sequence>
<dbReference type="Ensembl" id="ENSSPUT00000023836.1">
    <property type="protein sequence ID" value="ENSSPUP00000022365.1"/>
    <property type="gene ID" value="ENSSPUG00000017169.1"/>
</dbReference>
<comment type="domain">
    <text evidence="5">The OCIA domain is necessary and sufficient for endosomal localization.</text>
</comment>
<feature type="transmembrane region" description="Helical" evidence="7">
    <location>
        <begin position="62"/>
        <end position="82"/>
    </location>
</feature>
<feature type="region of interest" description="Disordered" evidence="6">
    <location>
        <begin position="102"/>
        <end position="125"/>
    </location>
</feature>
<evidence type="ECO:0000256" key="3">
    <source>
        <dbReference type="ARBA" id="ARBA00037952"/>
    </source>
</evidence>
<evidence type="ECO:0000256" key="7">
    <source>
        <dbReference type="SAM" id="Phobius"/>
    </source>
</evidence>
<feature type="compositionally biased region" description="Low complexity" evidence="6">
    <location>
        <begin position="130"/>
        <end position="144"/>
    </location>
</feature>
<comment type="subunit">
    <text evidence="5">Interacts with STAT3.</text>
</comment>
<gene>
    <name evidence="9" type="primary">OCIAD1</name>
</gene>
<evidence type="ECO:0000256" key="4">
    <source>
        <dbReference type="ARBA" id="ARBA00040877"/>
    </source>
</evidence>
<dbReference type="OMA" id="TYEVMLP"/>
<dbReference type="Proteomes" id="UP000694392">
    <property type="component" value="Unplaced"/>
</dbReference>